<sequence length="403" mass="44411">MKSLMKTKVLVILLTLAMLVAMTMPMVFAETEPTATLVVTYDDGETTTTSNRDHRSRVLHFDVYRDTGALATSAVLTFADERPTVYWEVDAQGPGGGSGTLDNPFWQGSENADLTGSEIGYWHWVYTASGVLTISNSSGDEEEEPKLGKLSIIKFYDANANGEFDNGEAIIEDWKVKIYIGDVFYGCVETPYEIENIIYGTTFRIVECESTTGNWRSTTPTEYTVTVGSDVDGLDVEVEFGNLCLGEGGGYTMGFWGNRNGQRIFEDDIDESIAALTALNLKDATGDTFVPEDHDDFRSWLRGANAENMQYMLSAQLAAMRLNVLWQGVEGNALVYAPGVLPNSDYISIGALINLANEALANEEASREYMELLKDALDSANNNENFVQSEPCDNFAFDCCDEE</sequence>
<accession>C0GEE6</accession>
<dbReference type="OrthoDB" id="6057634at2"/>
<feature type="chain" id="PRO_5002898615" evidence="1">
    <location>
        <begin position="30"/>
        <end position="403"/>
    </location>
</feature>
<dbReference type="AlphaFoldDB" id="C0GEE6"/>
<keyword evidence="3" id="KW-1185">Reference proteome</keyword>
<keyword evidence="1" id="KW-0732">Signal</keyword>
<organism evidence="2 3">
    <name type="scientific">Dethiobacter alkaliphilus AHT 1</name>
    <dbReference type="NCBI Taxonomy" id="555088"/>
    <lineage>
        <taxon>Bacteria</taxon>
        <taxon>Bacillati</taxon>
        <taxon>Bacillota</taxon>
        <taxon>Dethiobacteria</taxon>
        <taxon>Dethiobacterales</taxon>
        <taxon>Dethiobacteraceae</taxon>
        <taxon>Dethiobacter</taxon>
    </lineage>
</organism>
<name>C0GEE6_DETAL</name>
<evidence type="ECO:0000313" key="3">
    <source>
        <dbReference type="Proteomes" id="UP000006443"/>
    </source>
</evidence>
<gene>
    <name evidence="2" type="ORF">DealDRAFT_0855</name>
</gene>
<dbReference type="EMBL" id="ACJM01000003">
    <property type="protein sequence ID" value="EEG78440.1"/>
    <property type="molecule type" value="Genomic_DNA"/>
</dbReference>
<evidence type="ECO:0000256" key="1">
    <source>
        <dbReference type="SAM" id="SignalP"/>
    </source>
</evidence>
<dbReference type="RefSeq" id="WP_008515191.1">
    <property type="nucleotide sequence ID" value="NZ_ACJM01000003.1"/>
</dbReference>
<evidence type="ECO:0000313" key="2">
    <source>
        <dbReference type="EMBL" id="EEG78440.1"/>
    </source>
</evidence>
<comment type="caution">
    <text evidence="2">The sequence shown here is derived from an EMBL/GenBank/DDBJ whole genome shotgun (WGS) entry which is preliminary data.</text>
</comment>
<reference evidence="2 3" key="1">
    <citation type="submission" date="2009-02" db="EMBL/GenBank/DDBJ databases">
        <title>Sequencing of the draft genome and assembly of Dethiobacter alkaliphilus AHT 1.</title>
        <authorList>
            <consortium name="US DOE Joint Genome Institute (JGI-PGF)"/>
            <person name="Lucas S."/>
            <person name="Copeland A."/>
            <person name="Lapidus A."/>
            <person name="Glavina del Rio T."/>
            <person name="Dalin E."/>
            <person name="Tice H."/>
            <person name="Bruce D."/>
            <person name="Goodwin L."/>
            <person name="Pitluck S."/>
            <person name="Larimer F."/>
            <person name="Land M.L."/>
            <person name="Hauser L."/>
            <person name="Muyzer G."/>
        </authorList>
    </citation>
    <scope>NUCLEOTIDE SEQUENCE [LARGE SCALE GENOMIC DNA]</scope>
    <source>
        <strain evidence="2 3">AHT 1</strain>
    </source>
</reference>
<proteinExistence type="predicted"/>
<protein>
    <submittedName>
        <fullName evidence="2">Uncharacterized protein</fullName>
    </submittedName>
</protein>
<feature type="signal peptide" evidence="1">
    <location>
        <begin position="1"/>
        <end position="29"/>
    </location>
</feature>
<dbReference type="Proteomes" id="UP000006443">
    <property type="component" value="Unassembled WGS sequence"/>
</dbReference>